<dbReference type="InterPro" id="IPR001842">
    <property type="entry name" value="Peptidase_M36"/>
</dbReference>
<dbReference type="SUPFAM" id="SSF55486">
    <property type="entry name" value="Metalloproteases ('zincins'), catalytic domain"/>
    <property type="match status" value="1"/>
</dbReference>
<keyword evidence="11" id="KW-0865">Zymogen</keyword>
<dbReference type="InterPro" id="IPR003137">
    <property type="entry name" value="PA_domain"/>
</dbReference>
<sequence length="874" mass="95994">MKVNNYLTVKFAAVVFFNFSILANAQETEKNIIADYLNQHPQTNKVQVNKAETFKILDIQNDKALNGKVVNINQTYNDIPVYGAIASVIIKNNEVAYISDNFISADATKVKIKSAVYDIKSNFDKILTAAGLKSDTSKYTFDKKHHNSVEVQKAYFSENGVLILVDVLNFYEDGTNNYWNIVVDAETGSLVNKSNLTVFCKFDNDAYSHEHSSFYKVSNEATLPNIYKKKFTTSEKKLDGASYRVFALPIEAPTYGERTLEVDPWYSDASPLGWHDDGENNYTITRGNNVYTYADETGNNIPSGVSDGGNEHVFDFPLIDNNIPADYKDASITNLFYMNNKMHDIAYRFGFDEAGRNFQSNNFGKGEEFTDSDPVLAEARDGGGYNNANFSTPIDGYAPRMQMYLWLSRNYLTYNSPSELIPRAPLTGTNTDFGSTLTSTPITSDVVLANPIDACTDLTNTDVSGKIVLIQRGTCSFDFKYKKAQDKGAAAVIIYNTSPTQAFGDMVGTGITVSIPGVLVDYTEGQIIKSKLDQNINVNISLQNRIRTLDGSLDNGIIAHEYTHGISNRSTGNGYSCLNPFYANEQMGEGWSDFLALILTNKADATASQPRGLGTYVSNQLTTEGGIRPAKYSPDFNINSFTYGDTNGMAYDVGDGTYALDVHSIGFVWATMLWDLQWKFAEKYGFSNDIANNPESGSAMITQLVLTALKIQGCYPSFIKGRDAIIAADASINGGANKCLIWDTFAKRGLGVNAKSGKTAGSGNGLLPAISDQIEDFSIPTDCQLMATDENSSSNHAVSLYPNPAGNEFRIKANVPKGVKAKISIYDFSGKKITEDFIDVNADIINTSKLQNGIYIVKGDGIGFSFSKKLVIRK</sequence>
<keyword evidence="7 12" id="KW-0732">Signal</keyword>
<comment type="subcellular location">
    <subcellularLocation>
        <location evidence="2">Secreted</location>
    </subcellularLocation>
</comment>
<dbReference type="Proteomes" id="UP000092651">
    <property type="component" value="Unassembled WGS sequence"/>
</dbReference>
<comment type="cofactor">
    <cofactor evidence="1">
        <name>Zn(2+)</name>
        <dbReference type="ChEBI" id="CHEBI:29105"/>
    </cofactor>
</comment>
<dbReference type="PRINTS" id="PR00999">
    <property type="entry name" value="FUNGALYSIN"/>
</dbReference>
<evidence type="ECO:0000256" key="11">
    <source>
        <dbReference type="ARBA" id="ARBA00023145"/>
    </source>
</evidence>
<dbReference type="Pfam" id="PF18962">
    <property type="entry name" value="Por_Secre_tail"/>
    <property type="match status" value="1"/>
</dbReference>
<feature type="chain" id="PRO_5008620464" description="Metalloprotease" evidence="12">
    <location>
        <begin position="26"/>
        <end position="874"/>
    </location>
</feature>
<dbReference type="PANTHER" id="PTHR33478">
    <property type="entry name" value="EXTRACELLULAR METALLOPROTEINASE MEP"/>
    <property type="match status" value="1"/>
</dbReference>
<dbReference type="GO" id="GO:0004222">
    <property type="term" value="F:metalloendopeptidase activity"/>
    <property type="evidence" value="ECO:0007669"/>
    <property type="project" value="InterPro"/>
</dbReference>
<gene>
    <name evidence="15" type="ORF">BBI01_17825</name>
</gene>
<dbReference type="Pfam" id="PF02225">
    <property type="entry name" value="PA"/>
    <property type="match status" value="1"/>
</dbReference>
<keyword evidence="8" id="KW-0378">Hydrolase</keyword>
<keyword evidence="4" id="KW-0964">Secreted</keyword>
<evidence type="ECO:0000256" key="4">
    <source>
        <dbReference type="ARBA" id="ARBA00022525"/>
    </source>
</evidence>
<protein>
    <recommendedName>
        <fullName evidence="17">Metalloprotease</fullName>
    </recommendedName>
</protein>
<dbReference type="InterPro" id="IPR046450">
    <property type="entry name" value="PA_dom_sf"/>
</dbReference>
<dbReference type="GO" id="GO:0006508">
    <property type="term" value="P:proteolysis"/>
    <property type="evidence" value="ECO:0007669"/>
    <property type="project" value="UniProtKB-KW"/>
</dbReference>
<dbReference type="InterPro" id="IPR050371">
    <property type="entry name" value="Fungal_virulence_M36"/>
</dbReference>
<dbReference type="NCBIfam" id="NF038113">
    <property type="entry name" value="T9SSA_dep_M36"/>
    <property type="match status" value="1"/>
</dbReference>
<dbReference type="InterPro" id="IPR026444">
    <property type="entry name" value="Secre_tail"/>
</dbReference>
<evidence type="ECO:0000259" key="14">
    <source>
        <dbReference type="Pfam" id="PF18962"/>
    </source>
</evidence>
<proteinExistence type="inferred from homology"/>
<dbReference type="SUPFAM" id="SSF52025">
    <property type="entry name" value="PA domain"/>
    <property type="match status" value="1"/>
</dbReference>
<comment type="similarity">
    <text evidence="3">Belongs to the peptidase M36 family.</text>
</comment>
<evidence type="ECO:0008006" key="17">
    <source>
        <dbReference type="Google" id="ProtNLM"/>
    </source>
</evidence>
<dbReference type="GO" id="GO:0008270">
    <property type="term" value="F:zinc ion binding"/>
    <property type="evidence" value="ECO:0007669"/>
    <property type="project" value="InterPro"/>
</dbReference>
<evidence type="ECO:0000256" key="2">
    <source>
        <dbReference type="ARBA" id="ARBA00004613"/>
    </source>
</evidence>
<dbReference type="Gene3D" id="1.10.390.10">
    <property type="entry name" value="Neutral Protease Domain 2"/>
    <property type="match status" value="1"/>
</dbReference>
<name>A0A1B8ZBT0_9FLAO</name>
<comment type="caution">
    <text evidence="15">The sequence shown here is derived from an EMBL/GenBank/DDBJ whole genome shotgun (WGS) entry which is preliminary data.</text>
</comment>
<dbReference type="Gene3D" id="3.50.30.30">
    <property type="match status" value="1"/>
</dbReference>
<keyword evidence="10" id="KW-0482">Metalloprotease</keyword>
<evidence type="ECO:0000256" key="6">
    <source>
        <dbReference type="ARBA" id="ARBA00022723"/>
    </source>
</evidence>
<feature type="signal peptide" evidence="12">
    <location>
        <begin position="1"/>
        <end position="25"/>
    </location>
</feature>
<evidence type="ECO:0000259" key="13">
    <source>
        <dbReference type="Pfam" id="PF02225"/>
    </source>
</evidence>
<dbReference type="GO" id="GO:0005615">
    <property type="term" value="C:extracellular space"/>
    <property type="evidence" value="ECO:0007669"/>
    <property type="project" value="InterPro"/>
</dbReference>
<dbReference type="CDD" id="cd04818">
    <property type="entry name" value="PA_subtilisin_1"/>
    <property type="match status" value="1"/>
</dbReference>
<evidence type="ECO:0000256" key="3">
    <source>
        <dbReference type="ARBA" id="ARBA00006006"/>
    </source>
</evidence>
<dbReference type="NCBIfam" id="TIGR04183">
    <property type="entry name" value="Por_Secre_tail"/>
    <property type="match status" value="1"/>
</dbReference>
<evidence type="ECO:0000256" key="7">
    <source>
        <dbReference type="ARBA" id="ARBA00022729"/>
    </source>
</evidence>
<accession>A0A1B8ZBT0</accession>
<evidence type="ECO:0000256" key="8">
    <source>
        <dbReference type="ARBA" id="ARBA00022801"/>
    </source>
</evidence>
<evidence type="ECO:0000256" key="9">
    <source>
        <dbReference type="ARBA" id="ARBA00022833"/>
    </source>
</evidence>
<evidence type="ECO:0000313" key="16">
    <source>
        <dbReference type="Proteomes" id="UP000092651"/>
    </source>
</evidence>
<evidence type="ECO:0000256" key="12">
    <source>
        <dbReference type="SAM" id="SignalP"/>
    </source>
</evidence>
<keyword evidence="6" id="KW-0479">Metal-binding</keyword>
<dbReference type="Pfam" id="PF02128">
    <property type="entry name" value="Peptidase_M36"/>
    <property type="match status" value="1"/>
</dbReference>
<dbReference type="RefSeq" id="WP_065396170.1">
    <property type="nucleotide sequence ID" value="NZ_MAYH01000048.1"/>
</dbReference>
<dbReference type="AlphaFoldDB" id="A0A1B8ZBT0"/>
<evidence type="ECO:0000256" key="5">
    <source>
        <dbReference type="ARBA" id="ARBA00022670"/>
    </source>
</evidence>
<reference evidence="15 16" key="1">
    <citation type="submission" date="2016-07" db="EMBL/GenBank/DDBJ databases">
        <authorList>
            <person name="Jeong J.-J."/>
            <person name="Kim D.W."/>
            <person name="Sang M.K."/>
            <person name="Choi I.-G."/>
            <person name="Kim K.D."/>
        </authorList>
    </citation>
    <scope>NUCLEOTIDE SEQUENCE [LARGE SCALE GENOMIC DNA]</scope>
    <source>
        <strain evidence="15 16">UTM-3</strain>
    </source>
</reference>
<dbReference type="OrthoDB" id="5377264at2"/>
<dbReference type="CDD" id="cd09596">
    <property type="entry name" value="M36"/>
    <property type="match status" value="1"/>
</dbReference>
<evidence type="ECO:0000256" key="1">
    <source>
        <dbReference type="ARBA" id="ARBA00001947"/>
    </source>
</evidence>
<organism evidence="15 16">
    <name type="scientific">Chryseobacterium artocarpi</name>
    <dbReference type="NCBI Taxonomy" id="1414727"/>
    <lineage>
        <taxon>Bacteria</taxon>
        <taxon>Pseudomonadati</taxon>
        <taxon>Bacteroidota</taxon>
        <taxon>Flavobacteriia</taxon>
        <taxon>Flavobacteriales</taxon>
        <taxon>Weeksellaceae</taxon>
        <taxon>Chryseobacterium group</taxon>
        <taxon>Chryseobacterium</taxon>
    </lineage>
</organism>
<evidence type="ECO:0000256" key="10">
    <source>
        <dbReference type="ARBA" id="ARBA00023049"/>
    </source>
</evidence>
<keyword evidence="5" id="KW-0645">Protease</keyword>
<dbReference type="EMBL" id="MAYH01000048">
    <property type="protein sequence ID" value="OCA69071.1"/>
    <property type="molecule type" value="Genomic_DNA"/>
</dbReference>
<dbReference type="Gene3D" id="3.10.170.10">
    <property type="match status" value="1"/>
</dbReference>
<feature type="domain" description="PA" evidence="13">
    <location>
        <begin position="443"/>
        <end position="527"/>
    </location>
</feature>
<keyword evidence="16" id="KW-1185">Reference proteome</keyword>
<dbReference type="InterPro" id="IPR027268">
    <property type="entry name" value="Peptidase_M4/M1_CTD_sf"/>
</dbReference>
<feature type="domain" description="Secretion system C-terminal sorting" evidence="14">
    <location>
        <begin position="800"/>
        <end position="872"/>
    </location>
</feature>
<dbReference type="PANTHER" id="PTHR33478:SF1">
    <property type="entry name" value="EXTRACELLULAR METALLOPROTEINASE MEP"/>
    <property type="match status" value="1"/>
</dbReference>
<keyword evidence="9" id="KW-0862">Zinc</keyword>
<evidence type="ECO:0000313" key="15">
    <source>
        <dbReference type="EMBL" id="OCA69071.1"/>
    </source>
</evidence>